<protein>
    <submittedName>
        <fullName evidence="1">Uncharacterized protein</fullName>
    </submittedName>
</protein>
<accession>A0AAV4WUK6</accession>
<dbReference type="EMBL" id="BPLQ01015067">
    <property type="protein sequence ID" value="GIY85576.1"/>
    <property type="molecule type" value="Genomic_DNA"/>
</dbReference>
<evidence type="ECO:0000313" key="1">
    <source>
        <dbReference type="EMBL" id="GIY85576.1"/>
    </source>
</evidence>
<proteinExistence type="predicted"/>
<keyword evidence="2" id="KW-1185">Reference proteome</keyword>
<evidence type="ECO:0000313" key="2">
    <source>
        <dbReference type="Proteomes" id="UP001054837"/>
    </source>
</evidence>
<dbReference type="AlphaFoldDB" id="A0AAV4WUK6"/>
<name>A0AAV4WUK6_9ARAC</name>
<reference evidence="1 2" key="1">
    <citation type="submission" date="2021-06" db="EMBL/GenBank/DDBJ databases">
        <title>Caerostris darwini draft genome.</title>
        <authorList>
            <person name="Kono N."/>
            <person name="Arakawa K."/>
        </authorList>
    </citation>
    <scope>NUCLEOTIDE SEQUENCE [LARGE SCALE GENOMIC DNA]</scope>
</reference>
<comment type="caution">
    <text evidence="1">The sequence shown here is derived from an EMBL/GenBank/DDBJ whole genome shotgun (WGS) entry which is preliminary data.</text>
</comment>
<sequence length="116" mass="13861">MLNAMVTRPVKFRFVSQIKLNILRNQLLRTAHVLSRRTRMPMLRFIEFCDAAQNPESDDSVHPEAKQKKMRLGTHRLRHFRRKPRPEGAPEAIGWRQRLMQVVSNVFRRFRNIGRD</sequence>
<dbReference type="Proteomes" id="UP001054837">
    <property type="component" value="Unassembled WGS sequence"/>
</dbReference>
<gene>
    <name evidence="1" type="ORF">CDAR_205231</name>
</gene>
<organism evidence="1 2">
    <name type="scientific">Caerostris darwini</name>
    <dbReference type="NCBI Taxonomy" id="1538125"/>
    <lineage>
        <taxon>Eukaryota</taxon>
        <taxon>Metazoa</taxon>
        <taxon>Ecdysozoa</taxon>
        <taxon>Arthropoda</taxon>
        <taxon>Chelicerata</taxon>
        <taxon>Arachnida</taxon>
        <taxon>Araneae</taxon>
        <taxon>Araneomorphae</taxon>
        <taxon>Entelegynae</taxon>
        <taxon>Araneoidea</taxon>
        <taxon>Araneidae</taxon>
        <taxon>Caerostris</taxon>
    </lineage>
</organism>